<dbReference type="Proteomes" id="UP001500187">
    <property type="component" value="Unassembled WGS sequence"/>
</dbReference>
<reference evidence="6" key="1">
    <citation type="journal article" date="2019" name="Int. J. Syst. Evol. Microbiol.">
        <title>The Global Catalogue of Microorganisms (GCM) 10K type strain sequencing project: providing services to taxonomists for standard genome sequencing and annotation.</title>
        <authorList>
            <consortium name="The Broad Institute Genomics Platform"/>
            <consortium name="The Broad Institute Genome Sequencing Center for Infectious Disease"/>
            <person name="Wu L."/>
            <person name="Ma J."/>
        </authorList>
    </citation>
    <scope>NUCLEOTIDE SEQUENCE [LARGE SCALE GENOMIC DNA]</scope>
    <source>
        <strain evidence="6">JCM 18541</strain>
    </source>
</reference>
<dbReference type="PANTHER" id="PTHR11717:SF31">
    <property type="entry name" value="LOW MOLECULAR WEIGHT PROTEIN-TYROSINE-PHOSPHATASE ETP-RELATED"/>
    <property type="match status" value="1"/>
</dbReference>
<keyword evidence="3" id="KW-0904">Protein phosphatase</keyword>
<sequence>MSDFNVSTLLHRFGYKKSSDSVVPLVKKQVLFICTGNIARSASAQYISRSKISPDAQWTFDSAGTGAVVGSGVAPHIDRELDVRGVECGAHRAKQVTERMIAESALVLVMEKEHLRWLVQEWPQYRSKIHLLGQMARLRKHAGRRVDPVAFMQQRVEEPLAADEIADPYLRGKPAAQKAVQEVENALDVIIPWLGY</sequence>
<feature type="domain" description="Phosphotyrosine protein phosphatase I" evidence="4">
    <location>
        <begin position="28"/>
        <end position="193"/>
    </location>
</feature>
<evidence type="ECO:0000313" key="6">
    <source>
        <dbReference type="Proteomes" id="UP001500187"/>
    </source>
</evidence>
<dbReference type="Gene3D" id="3.40.50.2300">
    <property type="match status" value="1"/>
</dbReference>
<evidence type="ECO:0000256" key="3">
    <source>
        <dbReference type="ARBA" id="ARBA00022912"/>
    </source>
</evidence>
<dbReference type="Pfam" id="PF01451">
    <property type="entry name" value="LMWPc"/>
    <property type="match status" value="1"/>
</dbReference>
<dbReference type="InterPro" id="IPR023485">
    <property type="entry name" value="Ptyr_pPase"/>
</dbReference>
<proteinExistence type="inferred from homology"/>
<dbReference type="InterPro" id="IPR050438">
    <property type="entry name" value="LMW_PTPase"/>
</dbReference>
<evidence type="ECO:0000256" key="1">
    <source>
        <dbReference type="ARBA" id="ARBA00011063"/>
    </source>
</evidence>
<dbReference type="PRINTS" id="PR00719">
    <property type="entry name" value="LMWPTPASE"/>
</dbReference>
<dbReference type="EMBL" id="BAABKP010000002">
    <property type="protein sequence ID" value="GAA4796436.1"/>
    <property type="molecule type" value="Genomic_DNA"/>
</dbReference>
<protein>
    <recommendedName>
        <fullName evidence="4">Phosphotyrosine protein phosphatase I domain-containing protein</fullName>
    </recommendedName>
</protein>
<keyword evidence="6" id="KW-1185">Reference proteome</keyword>
<evidence type="ECO:0000259" key="4">
    <source>
        <dbReference type="SMART" id="SM00226"/>
    </source>
</evidence>
<dbReference type="InterPro" id="IPR017867">
    <property type="entry name" value="Tyr_phospatase_low_mol_wt"/>
</dbReference>
<accession>A0ABP9BMQ4</accession>
<dbReference type="SUPFAM" id="SSF52788">
    <property type="entry name" value="Phosphotyrosine protein phosphatases I"/>
    <property type="match status" value="1"/>
</dbReference>
<dbReference type="RefSeq" id="WP_345446138.1">
    <property type="nucleotide sequence ID" value="NZ_BAABKP010000002.1"/>
</dbReference>
<organism evidence="5 6">
    <name type="scientific">Rothia endophytica</name>
    <dbReference type="NCBI Taxonomy" id="1324766"/>
    <lineage>
        <taxon>Bacteria</taxon>
        <taxon>Bacillati</taxon>
        <taxon>Actinomycetota</taxon>
        <taxon>Actinomycetes</taxon>
        <taxon>Micrococcales</taxon>
        <taxon>Micrococcaceae</taxon>
        <taxon>Rothia</taxon>
    </lineage>
</organism>
<gene>
    <name evidence="5" type="ORF">GCM10023352_14820</name>
</gene>
<name>A0ABP9BMQ4_9MICC</name>
<dbReference type="InterPro" id="IPR036196">
    <property type="entry name" value="Ptyr_pPase_sf"/>
</dbReference>
<evidence type="ECO:0000256" key="2">
    <source>
        <dbReference type="ARBA" id="ARBA00022801"/>
    </source>
</evidence>
<comment type="similarity">
    <text evidence="1">Belongs to the low molecular weight phosphotyrosine protein phosphatase family.</text>
</comment>
<evidence type="ECO:0000313" key="5">
    <source>
        <dbReference type="EMBL" id="GAA4796436.1"/>
    </source>
</evidence>
<dbReference type="PANTHER" id="PTHR11717">
    <property type="entry name" value="LOW MOLECULAR WEIGHT PROTEIN TYROSINE PHOSPHATASE"/>
    <property type="match status" value="1"/>
</dbReference>
<comment type="caution">
    <text evidence="5">The sequence shown here is derived from an EMBL/GenBank/DDBJ whole genome shotgun (WGS) entry which is preliminary data.</text>
</comment>
<keyword evidence="2" id="KW-0378">Hydrolase</keyword>
<dbReference type="SMART" id="SM00226">
    <property type="entry name" value="LMWPc"/>
    <property type="match status" value="1"/>
</dbReference>